<dbReference type="PANTHER" id="PTHR48022">
    <property type="entry name" value="PLASTIDIC GLUCOSE TRANSPORTER 4"/>
    <property type="match status" value="1"/>
</dbReference>
<keyword evidence="5 7" id="KW-1133">Transmembrane helix</keyword>
<feature type="transmembrane region" description="Helical" evidence="7">
    <location>
        <begin position="267"/>
        <end position="287"/>
    </location>
</feature>
<feature type="transmembrane region" description="Helical" evidence="7">
    <location>
        <begin position="382"/>
        <end position="400"/>
    </location>
</feature>
<keyword evidence="4 7" id="KW-0812">Transmembrane</keyword>
<proteinExistence type="inferred from homology"/>
<evidence type="ECO:0000259" key="8">
    <source>
        <dbReference type="PROSITE" id="PS50850"/>
    </source>
</evidence>
<dbReference type="PANTHER" id="PTHR48022:SF2">
    <property type="entry name" value="PLASTIDIC GLUCOSE TRANSPORTER 4"/>
    <property type="match status" value="1"/>
</dbReference>
<dbReference type="OMA" id="LHIGWRL"/>
<feature type="transmembrane region" description="Helical" evidence="7">
    <location>
        <begin position="327"/>
        <end position="351"/>
    </location>
</feature>
<sequence>MTGILLMPSFQQDMVNVDDGTSSVMISALMAGTVIGAIFSGPLADAIGRKALMALGIIAFIFDQSEIAPKNMRGRLMSIQQFTMTLGIAVAYWIDYAFMDVDGSTGWRLAIGIQLIPALFGLIGLLLLIPESPRYSIDKKHTTQALHTLAKIRGDGTITHNAALMEFVEMKQNITFEHKIFKNEKYKRIFFSGPENNRRRLLLGMGVQIFQQLTGINAILVFAPQIFKAAGLSGKGVALMANALSGSINLLATIPAMIFIDKWGRRPTMIIGAIVCCICMGIMAILAGRHGYGHDAITTESDTVDSMSMIDQKNPLVLLFDTNAPTIGFLVVMYVYVAAYSCTWGTLGWVYPAELYSQGVRAKALVLQLTPIMLRNIEWRTYVLFCVMCLIIAIIVHLYFPETSGKSLEEVDLIFSCRFNYYDVNVHHPQTAAEALAQMEKVQQRDKNLYRFPFTPERSFSTNSQHKRSTLLPQYHQPSYVVKFPQDAYRR</sequence>
<evidence type="ECO:0000313" key="9">
    <source>
        <dbReference type="EMBL" id="ORE20752.1"/>
    </source>
</evidence>
<dbReference type="PROSITE" id="PS00216">
    <property type="entry name" value="SUGAR_TRANSPORT_1"/>
    <property type="match status" value="2"/>
</dbReference>
<organism evidence="9 10">
    <name type="scientific">Rhizopus microsporus</name>
    <dbReference type="NCBI Taxonomy" id="58291"/>
    <lineage>
        <taxon>Eukaryota</taxon>
        <taxon>Fungi</taxon>
        <taxon>Fungi incertae sedis</taxon>
        <taxon>Mucoromycota</taxon>
        <taxon>Mucoromycotina</taxon>
        <taxon>Mucoromycetes</taxon>
        <taxon>Mucorales</taxon>
        <taxon>Mucorineae</taxon>
        <taxon>Rhizopodaceae</taxon>
        <taxon>Rhizopus</taxon>
    </lineage>
</organism>
<feature type="transmembrane region" description="Helical" evidence="7">
    <location>
        <begin position="239"/>
        <end position="260"/>
    </location>
</feature>
<gene>
    <name evidence="9" type="ORF">BCV71DRAFT_242062</name>
</gene>
<evidence type="ECO:0000256" key="3">
    <source>
        <dbReference type="ARBA" id="ARBA00022448"/>
    </source>
</evidence>
<dbReference type="AlphaFoldDB" id="A0A1X0S900"/>
<evidence type="ECO:0000256" key="1">
    <source>
        <dbReference type="ARBA" id="ARBA00004141"/>
    </source>
</evidence>
<feature type="transmembrane region" description="Helical" evidence="7">
    <location>
        <begin position="201"/>
        <end position="227"/>
    </location>
</feature>
<dbReference type="Pfam" id="PF00083">
    <property type="entry name" value="Sugar_tr"/>
    <property type="match status" value="1"/>
</dbReference>
<dbReference type="VEuPathDB" id="FungiDB:BCV72DRAFT_223954"/>
<dbReference type="EMBL" id="KV921289">
    <property type="protein sequence ID" value="ORE20752.1"/>
    <property type="molecule type" value="Genomic_DNA"/>
</dbReference>
<keyword evidence="3" id="KW-0813">Transport</keyword>
<dbReference type="Gene3D" id="1.20.1250.20">
    <property type="entry name" value="MFS general substrate transporter like domains"/>
    <property type="match status" value="2"/>
</dbReference>
<comment type="subcellular location">
    <subcellularLocation>
        <location evidence="1">Membrane</location>
        <topology evidence="1">Multi-pass membrane protein</topology>
    </subcellularLocation>
</comment>
<feature type="transmembrane region" description="Helical" evidence="7">
    <location>
        <begin position="21"/>
        <end position="40"/>
    </location>
</feature>
<dbReference type="InterPro" id="IPR036259">
    <property type="entry name" value="MFS_trans_sf"/>
</dbReference>
<feature type="transmembrane region" description="Helical" evidence="7">
    <location>
        <begin position="74"/>
        <end position="94"/>
    </location>
</feature>
<feature type="domain" description="Major facilitator superfamily (MFS) profile" evidence="8">
    <location>
        <begin position="1"/>
        <end position="404"/>
    </location>
</feature>
<dbReference type="GO" id="GO:0005351">
    <property type="term" value="F:carbohydrate:proton symporter activity"/>
    <property type="evidence" value="ECO:0007669"/>
    <property type="project" value="TreeGrafter"/>
</dbReference>
<reference evidence="9 10" key="1">
    <citation type="journal article" date="2016" name="Proc. Natl. Acad. Sci. U.S.A.">
        <title>Lipid metabolic changes in an early divergent fungus govern the establishment of a mutualistic symbiosis with endobacteria.</title>
        <authorList>
            <person name="Lastovetsky O.A."/>
            <person name="Gaspar M.L."/>
            <person name="Mondo S.J."/>
            <person name="LaButti K.M."/>
            <person name="Sandor L."/>
            <person name="Grigoriev I.V."/>
            <person name="Henry S.A."/>
            <person name="Pawlowska T.E."/>
        </authorList>
    </citation>
    <scope>NUCLEOTIDE SEQUENCE [LARGE SCALE GENOMIC DNA]</scope>
    <source>
        <strain evidence="9 10">ATCC 11559</strain>
    </source>
</reference>
<evidence type="ECO:0000256" key="4">
    <source>
        <dbReference type="ARBA" id="ARBA00022692"/>
    </source>
</evidence>
<accession>A0A1X0S900</accession>
<name>A0A1X0S900_RHIZD</name>
<dbReference type="InterPro" id="IPR050360">
    <property type="entry name" value="MFS_Sugar_Transporters"/>
</dbReference>
<dbReference type="Proteomes" id="UP000242381">
    <property type="component" value="Unassembled WGS sequence"/>
</dbReference>
<evidence type="ECO:0000256" key="5">
    <source>
        <dbReference type="ARBA" id="ARBA00022989"/>
    </source>
</evidence>
<evidence type="ECO:0000256" key="6">
    <source>
        <dbReference type="ARBA" id="ARBA00023136"/>
    </source>
</evidence>
<dbReference type="PROSITE" id="PS50850">
    <property type="entry name" value="MFS"/>
    <property type="match status" value="1"/>
</dbReference>
<keyword evidence="6 7" id="KW-0472">Membrane</keyword>
<dbReference type="InterPro" id="IPR005828">
    <property type="entry name" value="MFS_sugar_transport-like"/>
</dbReference>
<evidence type="ECO:0000256" key="7">
    <source>
        <dbReference type="SAM" id="Phobius"/>
    </source>
</evidence>
<dbReference type="InterPro" id="IPR005829">
    <property type="entry name" value="Sugar_transporter_CS"/>
</dbReference>
<dbReference type="SUPFAM" id="SSF103473">
    <property type="entry name" value="MFS general substrate transporter"/>
    <property type="match status" value="1"/>
</dbReference>
<dbReference type="InterPro" id="IPR003663">
    <property type="entry name" value="Sugar/inositol_transpt"/>
</dbReference>
<comment type="similarity">
    <text evidence="2">Belongs to the major facilitator superfamily. Sugar transporter (TC 2.A.1.1) family.</text>
</comment>
<dbReference type="PRINTS" id="PR00171">
    <property type="entry name" value="SUGRTRNSPORT"/>
</dbReference>
<evidence type="ECO:0000313" key="10">
    <source>
        <dbReference type="Proteomes" id="UP000242381"/>
    </source>
</evidence>
<evidence type="ECO:0000256" key="2">
    <source>
        <dbReference type="ARBA" id="ARBA00010992"/>
    </source>
</evidence>
<feature type="transmembrane region" description="Helical" evidence="7">
    <location>
        <begin position="106"/>
        <end position="129"/>
    </location>
</feature>
<dbReference type="InterPro" id="IPR020846">
    <property type="entry name" value="MFS_dom"/>
</dbReference>
<dbReference type="GO" id="GO:0016020">
    <property type="term" value="C:membrane"/>
    <property type="evidence" value="ECO:0007669"/>
    <property type="project" value="UniProtKB-SubCell"/>
</dbReference>
<protein>
    <submittedName>
        <fullName evidence="9">General substrate transporter</fullName>
    </submittedName>
</protein>